<dbReference type="PANTHER" id="PTHR31375">
    <property type="match status" value="1"/>
</dbReference>
<dbReference type="AlphaFoldDB" id="A0A9J6A344"/>
<evidence type="ECO:0000256" key="8">
    <source>
        <dbReference type="PROSITE-ProRule" id="PRU10052"/>
    </source>
</evidence>
<keyword evidence="10" id="KW-0472">Membrane</keyword>
<evidence type="ECO:0000256" key="3">
    <source>
        <dbReference type="ARBA" id="ARBA00022512"/>
    </source>
</evidence>
<protein>
    <recommendedName>
        <fullName evidence="13">Polygalacturonase</fullName>
    </recommendedName>
</protein>
<comment type="similarity">
    <text evidence="2 9">Belongs to the glycosyl hydrolase 28 family.</text>
</comment>
<accession>A0A9J6A344</accession>
<evidence type="ECO:0000256" key="2">
    <source>
        <dbReference type="ARBA" id="ARBA00008834"/>
    </source>
</evidence>
<evidence type="ECO:0008006" key="13">
    <source>
        <dbReference type="Google" id="ProtNLM"/>
    </source>
</evidence>
<dbReference type="InterPro" id="IPR011050">
    <property type="entry name" value="Pectin_lyase_fold/virulence"/>
</dbReference>
<evidence type="ECO:0000313" key="11">
    <source>
        <dbReference type="EMBL" id="KAG5618604.1"/>
    </source>
</evidence>
<feature type="transmembrane region" description="Helical" evidence="10">
    <location>
        <begin position="20"/>
        <end position="39"/>
    </location>
</feature>
<evidence type="ECO:0000256" key="1">
    <source>
        <dbReference type="ARBA" id="ARBA00004191"/>
    </source>
</evidence>
<evidence type="ECO:0000256" key="9">
    <source>
        <dbReference type="RuleBase" id="RU361169"/>
    </source>
</evidence>
<keyword evidence="10" id="KW-0812">Transmembrane</keyword>
<dbReference type="SUPFAM" id="SSF51126">
    <property type="entry name" value="Pectin lyase-like"/>
    <property type="match status" value="1"/>
</dbReference>
<dbReference type="GO" id="GO:0005975">
    <property type="term" value="P:carbohydrate metabolic process"/>
    <property type="evidence" value="ECO:0007669"/>
    <property type="project" value="InterPro"/>
</dbReference>
<keyword evidence="6 9" id="KW-0326">Glycosidase</keyword>
<dbReference type="OrthoDB" id="187139at2759"/>
<evidence type="ECO:0000313" key="12">
    <source>
        <dbReference type="Proteomes" id="UP000824120"/>
    </source>
</evidence>
<keyword evidence="4" id="KW-0964">Secreted</keyword>
<dbReference type="InterPro" id="IPR012334">
    <property type="entry name" value="Pectin_lyas_fold"/>
</dbReference>
<keyword evidence="3" id="KW-0134">Cell wall</keyword>
<evidence type="ECO:0000256" key="10">
    <source>
        <dbReference type="SAM" id="Phobius"/>
    </source>
</evidence>
<dbReference type="EMBL" id="JACXVP010000003">
    <property type="protein sequence ID" value="KAG5618604.1"/>
    <property type="molecule type" value="Genomic_DNA"/>
</dbReference>
<proteinExistence type="inferred from homology"/>
<evidence type="ECO:0000256" key="4">
    <source>
        <dbReference type="ARBA" id="ARBA00022525"/>
    </source>
</evidence>
<evidence type="ECO:0000256" key="6">
    <source>
        <dbReference type="ARBA" id="ARBA00023295"/>
    </source>
</evidence>
<sequence length="487" mass="53080">MGKMASSFISSFNFSSYSKSVALFASLYSLYFLLISANVSGFESLLQLLPASASLRNKSESLFQVNDFGAAGDGITDDTKSFKDVWDMACSSPSHAKIVIPAGYSFLVRHFNFAGPCRSKVSIRIAGTILAPKDPEVWDGLNPQKWLYFFKVKHLTVEGGGIINGMGQEWWARSCKVNRTNVILFAIVYIVLYGSLSHNEFDVSFILLALSSCSNGQFCLSLYALTFHKCNNLKVMNIKIFNSQQMHLAFTGCKHVTVSQLVVKAPGDSPNTDAIHISSSTQVNVKDCTIGTGDDCISIVGNSSRIKVKNIVCGPGHGISIGSLGKSNSFSQVYNVHVSGASIFNTENGVRIKTWQGGSGFVKKVSFENVWMENVSNPIIIDQYYCDSTKPCSNKTSNIRIDSISFMGIKGTSATERAVTLACSDSSPCRKLYLEDIQLTSSSGDPATFFCWQAYGTTSGLNYPPPCFPCNDGILQPNFLSNWSQSI</sequence>
<dbReference type="GO" id="GO:0004650">
    <property type="term" value="F:polygalacturonase activity"/>
    <property type="evidence" value="ECO:0007669"/>
    <property type="project" value="InterPro"/>
</dbReference>
<dbReference type="Pfam" id="PF00295">
    <property type="entry name" value="Glyco_hydro_28"/>
    <property type="match status" value="2"/>
</dbReference>
<dbReference type="PROSITE" id="PS00502">
    <property type="entry name" value="POLYGALACTURONASE"/>
    <property type="match status" value="1"/>
</dbReference>
<comment type="subcellular location">
    <subcellularLocation>
        <location evidence="1">Secreted</location>
        <location evidence="1">Cell wall</location>
    </subcellularLocation>
</comment>
<organism evidence="11 12">
    <name type="scientific">Solanum commersonii</name>
    <name type="common">Commerson's wild potato</name>
    <name type="synonym">Commerson's nightshade</name>
    <dbReference type="NCBI Taxonomy" id="4109"/>
    <lineage>
        <taxon>Eukaryota</taxon>
        <taxon>Viridiplantae</taxon>
        <taxon>Streptophyta</taxon>
        <taxon>Embryophyta</taxon>
        <taxon>Tracheophyta</taxon>
        <taxon>Spermatophyta</taxon>
        <taxon>Magnoliopsida</taxon>
        <taxon>eudicotyledons</taxon>
        <taxon>Gunneridae</taxon>
        <taxon>Pentapetalae</taxon>
        <taxon>asterids</taxon>
        <taxon>lamiids</taxon>
        <taxon>Solanales</taxon>
        <taxon>Solanaceae</taxon>
        <taxon>Solanoideae</taxon>
        <taxon>Solaneae</taxon>
        <taxon>Solanum</taxon>
    </lineage>
</organism>
<evidence type="ECO:0000256" key="5">
    <source>
        <dbReference type="ARBA" id="ARBA00022801"/>
    </source>
</evidence>
<keyword evidence="5 9" id="KW-0378">Hydrolase</keyword>
<dbReference type="InterPro" id="IPR000743">
    <property type="entry name" value="Glyco_hydro_28"/>
</dbReference>
<dbReference type="Gene3D" id="2.160.20.10">
    <property type="entry name" value="Single-stranded right-handed beta-helix, Pectin lyase-like"/>
    <property type="match status" value="1"/>
</dbReference>
<gene>
    <name evidence="11" type="ORF">H5410_018428</name>
</gene>
<dbReference type="SMART" id="SM00710">
    <property type="entry name" value="PbH1"/>
    <property type="match status" value="5"/>
</dbReference>
<reference evidence="11 12" key="1">
    <citation type="submission" date="2020-09" db="EMBL/GenBank/DDBJ databases">
        <title>De no assembly of potato wild relative species, Solanum commersonii.</title>
        <authorList>
            <person name="Cho K."/>
        </authorList>
    </citation>
    <scope>NUCLEOTIDE SEQUENCE [LARGE SCALE GENOMIC DNA]</scope>
    <source>
        <strain evidence="11">LZ3.2</strain>
        <tissue evidence="11">Leaf</tissue>
    </source>
</reference>
<name>A0A9J6A344_SOLCO</name>
<dbReference type="GO" id="GO:0071555">
    <property type="term" value="P:cell wall organization"/>
    <property type="evidence" value="ECO:0007669"/>
    <property type="project" value="UniProtKB-KW"/>
</dbReference>
<comment type="caution">
    <text evidence="11">The sequence shown here is derived from an EMBL/GenBank/DDBJ whole genome shotgun (WGS) entry which is preliminary data.</text>
</comment>
<keyword evidence="12" id="KW-1185">Reference proteome</keyword>
<keyword evidence="7" id="KW-0961">Cell wall biogenesis/degradation</keyword>
<dbReference type="Proteomes" id="UP000824120">
    <property type="component" value="Chromosome 3"/>
</dbReference>
<feature type="active site" evidence="8">
    <location>
        <position position="317"/>
    </location>
</feature>
<keyword evidence="10" id="KW-1133">Transmembrane helix</keyword>
<evidence type="ECO:0000256" key="7">
    <source>
        <dbReference type="ARBA" id="ARBA00023316"/>
    </source>
</evidence>
<dbReference type="InterPro" id="IPR006626">
    <property type="entry name" value="PbH1"/>
</dbReference>